<dbReference type="Proteomes" id="UP000468828">
    <property type="component" value="Unassembled WGS sequence"/>
</dbReference>
<proteinExistence type="predicted"/>
<organism evidence="2 4">
    <name type="scientific">Modestobacter muralis</name>
    <dbReference type="NCBI Taxonomy" id="1608614"/>
    <lineage>
        <taxon>Bacteria</taxon>
        <taxon>Bacillati</taxon>
        <taxon>Actinomycetota</taxon>
        <taxon>Actinomycetes</taxon>
        <taxon>Geodermatophilales</taxon>
        <taxon>Geodermatophilaceae</taxon>
        <taxon>Modestobacter</taxon>
    </lineage>
</organism>
<dbReference type="PANTHER" id="PTHR43685">
    <property type="entry name" value="GLYCOSYLTRANSFERASE"/>
    <property type="match status" value="1"/>
</dbReference>
<keyword evidence="4" id="KW-1185">Reference proteome</keyword>
<reference evidence="3 5" key="2">
    <citation type="submission" date="2020-02" db="EMBL/GenBank/DDBJ databases">
        <title>The WGS of Modestobacter muralis DSM 100205.</title>
        <authorList>
            <person name="Jiang Z."/>
        </authorList>
    </citation>
    <scope>NUCLEOTIDE SEQUENCE [LARGE SCALE GENOMIC DNA]</scope>
    <source>
        <strain evidence="3 5">DSM 100205</strain>
    </source>
</reference>
<dbReference type="InterPro" id="IPR029044">
    <property type="entry name" value="Nucleotide-diphossugar_trans"/>
</dbReference>
<dbReference type="RefSeq" id="WP_163611058.1">
    <property type="nucleotide sequence ID" value="NZ_JAAGWB010000025.1"/>
</dbReference>
<name>A0A6P0ETM2_9ACTN</name>
<dbReference type="PANTHER" id="PTHR43685:SF2">
    <property type="entry name" value="GLYCOSYLTRANSFERASE 2-LIKE DOMAIN-CONTAINING PROTEIN"/>
    <property type="match status" value="1"/>
</dbReference>
<dbReference type="InterPro" id="IPR001173">
    <property type="entry name" value="Glyco_trans_2-like"/>
</dbReference>
<evidence type="ECO:0000313" key="4">
    <source>
        <dbReference type="Proteomes" id="UP000468828"/>
    </source>
</evidence>
<dbReference type="Gene3D" id="3.90.550.10">
    <property type="entry name" value="Spore Coat Polysaccharide Biosynthesis Protein SpsA, Chain A"/>
    <property type="match status" value="1"/>
</dbReference>
<comment type="caution">
    <text evidence="2">The sequence shown here is derived from an EMBL/GenBank/DDBJ whole genome shotgun (WGS) entry which is preliminary data.</text>
</comment>
<keyword evidence="2" id="KW-0808">Transferase</keyword>
<accession>A0A6P0ETM2</accession>
<dbReference type="Pfam" id="PF00535">
    <property type="entry name" value="Glycos_transf_2"/>
    <property type="match status" value="1"/>
</dbReference>
<dbReference type="GO" id="GO:0016740">
    <property type="term" value="F:transferase activity"/>
    <property type="evidence" value="ECO:0007669"/>
    <property type="project" value="UniProtKB-KW"/>
</dbReference>
<feature type="domain" description="Glycosyltransferase 2-like" evidence="1">
    <location>
        <begin position="130"/>
        <end position="243"/>
    </location>
</feature>
<dbReference type="EMBL" id="JAAGWB010000025">
    <property type="protein sequence ID" value="NEN51365.1"/>
    <property type="molecule type" value="Genomic_DNA"/>
</dbReference>
<dbReference type="InterPro" id="IPR050834">
    <property type="entry name" value="Glycosyltransf_2"/>
</dbReference>
<dbReference type="EMBL" id="JAAGWH010000023">
    <property type="protein sequence ID" value="NEK94477.1"/>
    <property type="molecule type" value="Genomic_DNA"/>
</dbReference>
<protein>
    <submittedName>
        <fullName evidence="2">Glycosyltransferase</fullName>
    </submittedName>
</protein>
<dbReference type="SUPFAM" id="SSF53448">
    <property type="entry name" value="Nucleotide-diphospho-sugar transferases"/>
    <property type="match status" value="1"/>
</dbReference>
<reference evidence="2 4" key="1">
    <citation type="submission" date="2020-01" db="EMBL/GenBank/DDBJ databases">
        <title>the WGS Modestobacter muralis CPCC 204518.</title>
        <authorList>
            <person name="Jiang Z."/>
        </authorList>
    </citation>
    <scope>NUCLEOTIDE SEQUENCE [LARGE SCALE GENOMIC DNA]</scope>
    <source>
        <strain evidence="2 4">DSM 100205</strain>
    </source>
</reference>
<sequence>MIIKKALRLGQRMCLPGSSQLFPSLVVADVDLDAAVAIALPALTPFPVPPEGVHALIWVHGVPVGEMTVAGDPGQLLPELPVLAQESAAAAVHEHMLQHGPEGSAVPPETRSPCVAEDLWRARVDGSLLTVAICTRDRPADLERCLAAVDGLTIGVAEVLVVDNAPSDDRTEEVAQHHSRARYVQEPRRGVGWARNRALLEARTPLIAFIDDDVLVEPRWAETLLMAFNAHPDTSVITGMVAPAELSTRAQVVFEATGGFGRGYQHRRLQAASTSPKDTAAAVYHIGAMGTGANMAFRRDRLIAVGGFDPALGPGTPTSGGEDQEALCRLLTCGDLIVYEPAAVVRHRHRRTMAELRGQRRSDGAGSASLLVGAGRNLGRAHHRRRIAVAARWWAKSTAWTVASSLLRPSARPMSLVTANARGWTSALARRSYRQAVDQARREACAYPELPVLTTAP</sequence>
<dbReference type="AlphaFoldDB" id="A0A6P0ETM2"/>
<evidence type="ECO:0000259" key="1">
    <source>
        <dbReference type="Pfam" id="PF00535"/>
    </source>
</evidence>
<evidence type="ECO:0000313" key="3">
    <source>
        <dbReference type="EMBL" id="NEN51365.1"/>
    </source>
</evidence>
<evidence type="ECO:0000313" key="2">
    <source>
        <dbReference type="EMBL" id="NEK94477.1"/>
    </source>
</evidence>
<dbReference type="Proteomes" id="UP000471152">
    <property type="component" value="Unassembled WGS sequence"/>
</dbReference>
<gene>
    <name evidence="3" type="ORF">G3R41_10525</name>
    <name evidence="2" type="ORF">GCU67_09870</name>
</gene>
<evidence type="ECO:0000313" key="5">
    <source>
        <dbReference type="Proteomes" id="UP000471152"/>
    </source>
</evidence>